<feature type="compositionally biased region" description="Acidic residues" evidence="1">
    <location>
        <begin position="993"/>
        <end position="1010"/>
    </location>
</feature>
<dbReference type="InterPro" id="IPR028974">
    <property type="entry name" value="TSP_type-3_rpt"/>
</dbReference>
<dbReference type="PANTHER" id="PTHR10199:SF110">
    <property type="entry name" value="TSP C-TERMINAL DOMAIN-CONTAINING PROTEIN"/>
    <property type="match status" value="1"/>
</dbReference>
<gene>
    <name evidence="2" type="ORF">GWK10_18100</name>
</gene>
<name>A0A6M0CSR5_9FLAO</name>
<feature type="compositionally biased region" description="Acidic residues" evidence="1">
    <location>
        <begin position="691"/>
        <end position="739"/>
    </location>
</feature>
<evidence type="ECO:0000256" key="1">
    <source>
        <dbReference type="SAM" id="MobiDB-lite"/>
    </source>
</evidence>
<evidence type="ECO:0000313" key="3">
    <source>
        <dbReference type="Proteomes" id="UP000474296"/>
    </source>
</evidence>
<feature type="non-terminal residue" evidence="2">
    <location>
        <position position="1475"/>
    </location>
</feature>
<feature type="compositionally biased region" description="Acidic residues" evidence="1">
    <location>
        <begin position="791"/>
        <end position="808"/>
    </location>
</feature>
<feature type="region of interest" description="Disordered" evidence="1">
    <location>
        <begin position="1055"/>
        <end position="1293"/>
    </location>
</feature>
<feature type="compositionally biased region" description="Low complexity" evidence="1">
    <location>
        <begin position="1033"/>
        <end position="1042"/>
    </location>
</feature>
<feature type="region of interest" description="Disordered" evidence="1">
    <location>
        <begin position="574"/>
        <end position="608"/>
    </location>
</feature>
<feature type="compositionally biased region" description="Polar residues" evidence="1">
    <location>
        <begin position="1337"/>
        <end position="1347"/>
    </location>
</feature>
<feature type="region of interest" description="Disordered" evidence="1">
    <location>
        <begin position="688"/>
        <end position="1042"/>
    </location>
</feature>
<feature type="compositionally biased region" description="Acidic residues" evidence="1">
    <location>
        <begin position="1214"/>
        <end position="1233"/>
    </location>
</feature>
<feature type="region of interest" description="Disordered" evidence="1">
    <location>
        <begin position="662"/>
        <end position="681"/>
    </location>
</feature>
<dbReference type="InterPro" id="IPR018247">
    <property type="entry name" value="EF_Hand_1_Ca_BS"/>
</dbReference>
<feature type="compositionally biased region" description="Acidic residues" evidence="1">
    <location>
        <begin position="1358"/>
        <end position="1376"/>
    </location>
</feature>
<protein>
    <recommendedName>
        <fullName evidence="4">Gliding motility-associated C-terminal domain-containing protein</fullName>
    </recommendedName>
</protein>
<accession>A0A6M0CSR5</accession>
<feature type="region of interest" description="Disordered" evidence="1">
    <location>
        <begin position="1314"/>
        <end position="1475"/>
    </location>
</feature>
<feature type="compositionally biased region" description="Acidic residues" evidence="1">
    <location>
        <begin position="1183"/>
        <end position="1205"/>
    </location>
</feature>
<feature type="compositionally biased region" description="Polar residues" evidence="1">
    <location>
        <begin position="1077"/>
        <end position="1095"/>
    </location>
</feature>
<sequence length="1475" mass="152580">MKLLTPNKVGEKLAVSSYGNYHFSKRIIFFLFIFLTFLQTNIISAQDADGDGITDVADLDDDNDGIPDDLEYLGFSITDPSGGICDIPSFDFSANPVQTGPDNTVGTTYRYANSTPGIDAVITILEINNASILTIDNQNTGLASAFNPEIIFTSSGTPNIVFRMDFFDTGTNNPVVGLTSFGGSAYDIDGTNQKESQVYYGLGAYVLESNTALSATAVSDGTYGNGIDFTAGSVQGPSVDTNPVIRAFFHYQGISSFIFRLQYKRGNRSGNTRRQFSLNIDECTATEYADPDFVILDGVDFDNDGIPNHLDIDADNDGLPDVYEAGNAALDTNNDGVLDNNDTGGNVGSNGLAASVETNDTATATISYIIPNTDGDLITQGRTLPDYKDLDADNDGITDAEEAWSDNATIGDVGNDGTIDGNGVDDNIINDSNSNGWDDDAQAAYTANPASSDYDTFPNHLDLDSDGDGLPDTFEGNFQVLDGDNDGVVGTGTPSDIDNDGLADTNDPDFTGNVIGGFGFNQDRDGDGVNNYLDIDIDNDGIIDNIEGLPTTSYVPPSNTDADGDGLDDAYDVDQGGVAHGYANTDGGSAPDYADTNSDGQDGGLDPSDLAENFFGVSGALDPAEVDVDDDGVLDAAAFADADGDGLADIFDLSAGTGAIANVTNGGQTPTSQPNDQLAGTPERDWREELAPDNDNDGIPDSVDVDDDNDGILDTDEASGDTDGDGILDVFDLDSDNDGIPDYTEAGGTNDPDGNGQPGSGVLGDTGEIIQTGPNAGLPSVGGIPLTPIDSDGDGQNDNVDLDSDNDGIPDVIEAGGTDENNDGQFGPGTANDSDSDGLIDSIDPYDDREGVTDDPLNPGNALPIPNSDGNGPVDYLDLDSDNDGIPDVTEAGGSDSDGDGIIGTGAITDTDGDGWSNITDNDDGGTALPAGDADGDGKLNFQDVDSDNDGIYDTTEAGGTPDANGIIAGFTDGDGDGLDDSVTGSPLPYPDTDGDGFNDALDLDSDNDGVYDVIESGQGDIDADQDGRADGADNGNGAVTGAAYGTPVDTINTAGDNLPDYLDLDSDDDGIPDNIEAQTTAGYTPPSGTDTDNNGVDDIYDSNGNPVTPTNTDAALATSDAIPDYLDTDSDGDGSLDIAEAPGPFAETYADPNGTLDDPNTLPDTDGDNGTTGDVDFRDDINDSLDNDQDGIPDSTDVDDDNDGILDTVEGSVDSDLDGIADQFDLDSDNDGIPDNVEAQTTAGWQAPSTTVFTSGPFIGLPDNYTSGVTPENTDGTDVPDYLDDDSDNDGLNDIVEADVDLLGVDANNNGLDDIADSPSNTSMMPYNLPQGGITDPNNDYPNINGSGDVDYREILDSDGDGVADVNDLDDDNDGIPDTAESGSIDPNADDDSDGVPNFRDPDFPGFTDSNGDGVNDNFDFDGDGVPNHLDVDSDNDGIPDITEAGGTDTDGDGRVDYPTPGDPTSMVDADNDG</sequence>
<dbReference type="PANTHER" id="PTHR10199">
    <property type="entry name" value="THROMBOSPONDIN"/>
    <property type="match status" value="1"/>
</dbReference>
<dbReference type="PROSITE" id="PS00018">
    <property type="entry name" value="EF_HAND_1"/>
    <property type="match status" value="1"/>
</dbReference>
<dbReference type="EMBL" id="JAABOQ010000010">
    <property type="protein sequence ID" value="NER19134.1"/>
    <property type="molecule type" value="Genomic_DNA"/>
</dbReference>
<dbReference type="Gene3D" id="4.10.1080.10">
    <property type="entry name" value="TSP type-3 repeat"/>
    <property type="match status" value="3"/>
</dbReference>
<dbReference type="GO" id="GO:0005509">
    <property type="term" value="F:calcium ion binding"/>
    <property type="evidence" value="ECO:0007669"/>
    <property type="project" value="InterPro"/>
</dbReference>
<dbReference type="RefSeq" id="WP_204263175.1">
    <property type="nucleotide sequence ID" value="NZ_JAABOQ010000010.1"/>
</dbReference>
<feature type="compositionally biased region" description="Low complexity" evidence="1">
    <location>
        <begin position="1155"/>
        <end position="1175"/>
    </location>
</feature>
<feature type="compositionally biased region" description="Polar residues" evidence="1">
    <location>
        <begin position="1239"/>
        <end position="1255"/>
    </location>
</feature>
<dbReference type="SUPFAM" id="SSF103647">
    <property type="entry name" value="TSP type-3 repeat"/>
    <property type="match status" value="5"/>
</dbReference>
<feature type="compositionally biased region" description="Polar residues" evidence="1">
    <location>
        <begin position="1265"/>
        <end position="1277"/>
    </location>
</feature>
<dbReference type="Proteomes" id="UP000474296">
    <property type="component" value="Unassembled WGS sequence"/>
</dbReference>
<feature type="compositionally biased region" description="Acidic residues" evidence="1">
    <location>
        <begin position="1282"/>
        <end position="1293"/>
    </location>
</feature>
<feature type="compositionally biased region" description="Acidic residues" evidence="1">
    <location>
        <begin position="1063"/>
        <end position="1072"/>
    </location>
</feature>
<keyword evidence="3" id="KW-1185">Reference proteome</keyword>
<evidence type="ECO:0008006" key="4">
    <source>
        <dbReference type="Google" id="ProtNLM"/>
    </source>
</evidence>
<reference evidence="2 3" key="1">
    <citation type="submission" date="2020-01" db="EMBL/GenBank/DDBJ databases">
        <title>Spongiivirga citrea KCTC 32990T.</title>
        <authorList>
            <person name="Wang G."/>
        </authorList>
    </citation>
    <scope>NUCLEOTIDE SEQUENCE [LARGE SCALE GENOMIC DNA]</scope>
    <source>
        <strain evidence="2 3">KCTC 32990</strain>
    </source>
</reference>
<proteinExistence type="predicted"/>
<organism evidence="2 3">
    <name type="scientific">Spongiivirga citrea</name>
    <dbReference type="NCBI Taxonomy" id="1481457"/>
    <lineage>
        <taxon>Bacteria</taxon>
        <taxon>Pseudomonadati</taxon>
        <taxon>Bacteroidota</taxon>
        <taxon>Flavobacteriia</taxon>
        <taxon>Flavobacteriales</taxon>
        <taxon>Flavobacteriaceae</taxon>
        <taxon>Spongiivirga</taxon>
    </lineage>
</organism>
<evidence type="ECO:0000313" key="2">
    <source>
        <dbReference type="EMBL" id="NER19134.1"/>
    </source>
</evidence>
<feature type="compositionally biased region" description="Polar residues" evidence="1">
    <location>
        <begin position="662"/>
        <end position="678"/>
    </location>
</feature>
<comment type="caution">
    <text evidence="2">The sequence shown here is derived from an EMBL/GenBank/DDBJ whole genome shotgun (WGS) entry which is preliminary data.</text>
</comment>
<feature type="compositionally biased region" description="Polar residues" evidence="1">
    <location>
        <begin position="1103"/>
        <end position="1114"/>
    </location>
</feature>